<dbReference type="EMBL" id="FODV01000011">
    <property type="protein sequence ID" value="SEP03858.1"/>
    <property type="molecule type" value="Genomic_DNA"/>
</dbReference>
<evidence type="ECO:0000313" key="1">
    <source>
        <dbReference type="EMBL" id="SEP03858.1"/>
    </source>
</evidence>
<accession>A0A1H8UML5</accession>
<evidence type="ECO:0000313" key="2">
    <source>
        <dbReference type="Proteomes" id="UP000199126"/>
    </source>
</evidence>
<keyword evidence="2" id="KW-1185">Reference proteome</keyword>
<dbReference type="Proteomes" id="UP000199126">
    <property type="component" value="Unassembled WGS sequence"/>
</dbReference>
<organism evidence="1 2">
    <name type="scientific">Halogranum amylolyticum</name>
    <dbReference type="NCBI Taxonomy" id="660520"/>
    <lineage>
        <taxon>Archaea</taxon>
        <taxon>Methanobacteriati</taxon>
        <taxon>Methanobacteriota</taxon>
        <taxon>Stenosarchaea group</taxon>
        <taxon>Halobacteria</taxon>
        <taxon>Halobacteriales</taxon>
        <taxon>Haloferacaceae</taxon>
    </lineage>
</organism>
<sequence>MAVGTDYYSRFSSTANTNHNESYVVRVSTTPPETESLEVTYENGLTHRFDVSSFDALGGD</sequence>
<reference evidence="2" key="1">
    <citation type="submission" date="2016-10" db="EMBL/GenBank/DDBJ databases">
        <authorList>
            <person name="Varghese N."/>
            <person name="Submissions S."/>
        </authorList>
    </citation>
    <scope>NUCLEOTIDE SEQUENCE [LARGE SCALE GENOMIC DNA]</scope>
    <source>
        <strain evidence="2">CGMCC 1.10121</strain>
    </source>
</reference>
<name>A0A1H8UML5_9EURY</name>
<proteinExistence type="predicted"/>
<dbReference type="AlphaFoldDB" id="A0A1H8UML5"/>
<gene>
    <name evidence="1" type="ORF">SAMN04487948_111121</name>
</gene>
<protein>
    <submittedName>
        <fullName evidence="1">Uncharacterized protein</fullName>
    </submittedName>
</protein>